<evidence type="ECO:0000256" key="2">
    <source>
        <dbReference type="ARBA" id="ARBA00009370"/>
    </source>
</evidence>
<dbReference type="RefSeq" id="WP_406696708.1">
    <property type="nucleotide sequence ID" value="NZ_CP155447.1"/>
</dbReference>
<keyword evidence="5 7" id="KW-0378">Hydrolase</keyword>
<comment type="similarity">
    <text evidence="2 7">Belongs to the peptidase S26 family.</text>
</comment>
<keyword evidence="7" id="KW-0645">Protease</keyword>
<evidence type="ECO:0000256" key="5">
    <source>
        <dbReference type="ARBA" id="ARBA00022801"/>
    </source>
</evidence>
<dbReference type="InterPro" id="IPR036286">
    <property type="entry name" value="LexA/Signal_pep-like_sf"/>
</dbReference>
<organism evidence="9">
    <name type="scientific">Singulisphaera sp. Ch08</name>
    <dbReference type="NCBI Taxonomy" id="3120278"/>
    <lineage>
        <taxon>Bacteria</taxon>
        <taxon>Pseudomonadati</taxon>
        <taxon>Planctomycetota</taxon>
        <taxon>Planctomycetia</taxon>
        <taxon>Isosphaerales</taxon>
        <taxon>Isosphaeraceae</taxon>
        <taxon>Singulisphaera</taxon>
    </lineage>
</organism>
<evidence type="ECO:0000256" key="1">
    <source>
        <dbReference type="ARBA" id="ARBA00000677"/>
    </source>
</evidence>
<feature type="active site" evidence="6">
    <location>
        <position position="172"/>
    </location>
</feature>
<comment type="catalytic activity">
    <reaction evidence="1 7">
        <text>Cleavage of hydrophobic, N-terminal signal or leader sequences from secreted and periplasmic proteins.</text>
        <dbReference type="EC" id="3.4.21.89"/>
    </reaction>
</comment>
<evidence type="ECO:0000256" key="6">
    <source>
        <dbReference type="PIRSR" id="PIRSR600223-1"/>
    </source>
</evidence>
<dbReference type="CDD" id="cd06530">
    <property type="entry name" value="S26_SPase_I"/>
    <property type="match status" value="1"/>
</dbReference>
<dbReference type="EC" id="3.4.21.89" evidence="3 7"/>
<dbReference type="NCBIfam" id="TIGR02227">
    <property type="entry name" value="sigpep_I_bact"/>
    <property type="match status" value="1"/>
</dbReference>
<gene>
    <name evidence="9" type="primary">lepB</name>
    <name evidence="9" type="ORF">V5E97_37555</name>
</gene>
<dbReference type="PANTHER" id="PTHR43390">
    <property type="entry name" value="SIGNAL PEPTIDASE I"/>
    <property type="match status" value="1"/>
</dbReference>
<evidence type="ECO:0000313" key="9">
    <source>
        <dbReference type="EMBL" id="XBH03965.1"/>
    </source>
</evidence>
<reference evidence="9" key="1">
    <citation type="submission" date="2024-05" db="EMBL/GenBank/DDBJ databases">
        <title>Planctomycetes of the genus Singulisphaera possess chitinolytic capabilities.</title>
        <authorList>
            <person name="Ivanova A."/>
        </authorList>
    </citation>
    <scope>NUCLEOTIDE SEQUENCE</scope>
    <source>
        <strain evidence="9">Ch08T</strain>
    </source>
</reference>
<feature type="domain" description="Peptidase S26" evidence="8">
    <location>
        <begin position="136"/>
        <end position="208"/>
    </location>
</feature>
<sequence>MIAPTAFGAASASRSLSSPHDHFDGLVAATPMSPLIADQVKPRVVTLRSGFVRQTIEFLIALSLAIMVFRTFTAEAYVVPTGSMAPTLLGNHEEVACPSCGIRFALGIDEDGRAGQPVCPNCGEDKLDGVPIVPCSGDRLLVQKGLYDFKRPRRWEVAVFHFPAEPTQAYVKRVVGLPGESIQILRGDIYINGKIARKSLQEQRAIRIPVYDSQYVSQDANRVPRFIFRHGRPQSGLTSAWRTEGPLLIHDPAEATENATDWVEYRHRDPDRAQYTPIYDFNPYNGGELRGENRVPDLMLEARLIVGNDVPTVDVRLNSGADRFLITLPFHEDALPQVRRNNQAVALAHAVPIPSTPGTPPSSRVLEASIMDHRLSVSLDGVPLFDPVDYDNPAVGYGSDVSPIGVGVRRGSLTIERFKVFRDVYYTSALANTPKRPFGVDEPYKLGLDSFFVLGDNSSVSNDSRFWSSSPVVRGDLFLGKPFLVHLPGQVVPLKVFGRSVYWVPDPREIRYIR</sequence>
<dbReference type="AlphaFoldDB" id="A0AAU7CFW5"/>
<dbReference type="InterPro" id="IPR019758">
    <property type="entry name" value="Pept_S26A_signal_pept_1_CS"/>
</dbReference>
<dbReference type="InterPro" id="IPR019533">
    <property type="entry name" value="Peptidase_S26"/>
</dbReference>
<name>A0AAU7CFW5_9BACT</name>
<dbReference type="Gene3D" id="2.10.109.10">
    <property type="entry name" value="Umud Fragment, subunit A"/>
    <property type="match status" value="2"/>
</dbReference>
<feature type="active site" evidence="6">
    <location>
        <position position="83"/>
    </location>
</feature>
<dbReference type="GO" id="GO:0009003">
    <property type="term" value="F:signal peptidase activity"/>
    <property type="evidence" value="ECO:0007669"/>
    <property type="project" value="UniProtKB-EC"/>
</dbReference>
<dbReference type="PRINTS" id="PR00727">
    <property type="entry name" value="LEADERPTASE"/>
</dbReference>
<evidence type="ECO:0000259" key="8">
    <source>
        <dbReference type="Pfam" id="PF10502"/>
    </source>
</evidence>
<accession>A0AAU7CFW5</accession>
<protein>
    <recommendedName>
        <fullName evidence="4 7">Signal peptidase I</fullName>
        <ecNumber evidence="3 7">3.4.21.89</ecNumber>
    </recommendedName>
</protein>
<evidence type="ECO:0000256" key="3">
    <source>
        <dbReference type="ARBA" id="ARBA00013208"/>
    </source>
</evidence>
<proteinExistence type="inferred from homology"/>
<dbReference type="EMBL" id="CP155447">
    <property type="protein sequence ID" value="XBH03965.1"/>
    <property type="molecule type" value="Genomic_DNA"/>
</dbReference>
<evidence type="ECO:0000256" key="7">
    <source>
        <dbReference type="RuleBase" id="RU362042"/>
    </source>
</evidence>
<dbReference type="PROSITE" id="PS00761">
    <property type="entry name" value="SPASE_I_3"/>
    <property type="match status" value="1"/>
</dbReference>
<dbReference type="SUPFAM" id="SSF51306">
    <property type="entry name" value="LexA/Signal peptidase"/>
    <property type="match status" value="2"/>
</dbReference>
<evidence type="ECO:0000256" key="4">
    <source>
        <dbReference type="ARBA" id="ARBA00019232"/>
    </source>
</evidence>
<dbReference type="PROSITE" id="PS00760">
    <property type="entry name" value="SPASE_I_2"/>
    <property type="match status" value="1"/>
</dbReference>
<dbReference type="GO" id="GO:0016020">
    <property type="term" value="C:membrane"/>
    <property type="evidence" value="ECO:0007669"/>
    <property type="project" value="UniProtKB-SubCell"/>
</dbReference>
<dbReference type="GO" id="GO:0004252">
    <property type="term" value="F:serine-type endopeptidase activity"/>
    <property type="evidence" value="ECO:0007669"/>
    <property type="project" value="InterPro"/>
</dbReference>
<comment type="subcellular location">
    <subcellularLocation>
        <location evidence="7">Membrane</location>
        <topology evidence="7">Single-pass type II membrane protein</topology>
    </subcellularLocation>
</comment>
<dbReference type="GO" id="GO:0006465">
    <property type="term" value="P:signal peptide processing"/>
    <property type="evidence" value="ECO:0007669"/>
    <property type="project" value="InterPro"/>
</dbReference>
<dbReference type="InterPro" id="IPR019757">
    <property type="entry name" value="Pept_S26A_signal_pept_1_Lys-AS"/>
</dbReference>
<dbReference type="PANTHER" id="PTHR43390:SF1">
    <property type="entry name" value="CHLOROPLAST PROCESSING PEPTIDASE"/>
    <property type="match status" value="1"/>
</dbReference>
<dbReference type="InterPro" id="IPR000223">
    <property type="entry name" value="Pept_S26A_signal_pept_1"/>
</dbReference>
<dbReference type="Pfam" id="PF10502">
    <property type="entry name" value="Peptidase_S26"/>
    <property type="match status" value="1"/>
</dbReference>